<evidence type="ECO:0000313" key="11">
    <source>
        <dbReference type="EMBL" id="KAJ3572198.1"/>
    </source>
</evidence>
<evidence type="ECO:0000256" key="1">
    <source>
        <dbReference type="ARBA" id="ARBA00001049"/>
    </source>
</evidence>
<feature type="binding site" evidence="7">
    <location>
        <position position="507"/>
    </location>
    <ligand>
        <name>L-glutamate</name>
        <dbReference type="ChEBI" id="CHEBI:29985"/>
    </ligand>
</feature>
<comment type="caution">
    <text evidence="11">The sequence shown here is derived from an EMBL/GenBank/DDBJ whole genome shotgun (WGS) entry which is preliminary data.</text>
</comment>
<comment type="function">
    <text evidence="8">Cleaves the gamma-glutamyl peptide bond of glutathione and glutathione conjugates.</text>
</comment>
<protein>
    <recommendedName>
        <fullName evidence="8">Glutathione hydrolase</fullName>
        <ecNumber evidence="8">2.3.2.2</ecNumber>
        <ecNumber evidence="8">3.4.19.13</ecNumber>
    </recommendedName>
    <alternativeName>
        <fullName evidence="8">Gamma-glutamyltransferase</fullName>
    </alternativeName>
    <alternativeName>
        <fullName evidence="8">Gamma-glutamyltranspeptidase</fullName>
    </alternativeName>
</protein>
<evidence type="ECO:0000256" key="3">
    <source>
        <dbReference type="ARBA" id="ARBA00005115"/>
    </source>
</evidence>
<dbReference type="InterPro" id="IPR043138">
    <property type="entry name" value="GGT_lsub"/>
</dbReference>
<gene>
    <name evidence="11" type="ORF">NP233_g3245</name>
</gene>
<feature type="compositionally biased region" description="Polar residues" evidence="9">
    <location>
        <begin position="1017"/>
        <end position="1028"/>
    </location>
</feature>
<feature type="compositionally biased region" description="Basic residues" evidence="9">
    <location>
        <begin position="824"/>
        <end position="834"/>
    </location>
</feature>
<dbReference type="GO" id="GO:0006751">
    <property type="term" value="P:glutathione catabolic process"/>
    <property type="evidence" value="ECO:0007669"/>
    <property type="project" value="UniProtKB-UniRule"/>
</dbReference>
<dbReference type="GO" id="GO:0005886">
    <property type="term" value="C:plasma membrane"/>
    <property type="evidence" value="ECO:0007669"/>
    <property type="project" value="TreeGrafter"/>
</dbReference>
<comment type="catalytic activity">
    <reaction evidence="1 8">
        <text>an S-substituted glutathione + H2O = an S-substituted L-cysteinylglycine + L-glutamate</text>
        <dbReference type="Rhea" id="RHEA:59468"/>
        <dbReference type="ChEBI" id="CHEBI:15377"/>
        <dbReference type="ChEBI" id="CHEBI:29985"/>
        <dbReference type="ChEBI" id="CHEBI:90779"/>
        <dbReference type="ChEBI" id="CHEBI:143103"/>
        <dbReference type="EC" id="3.4.19.13"/>
    </reaction>
</comment>
<dbReference type="NCBIfam" id="TIGR00066">
    <property type="entry name" value="g_glut_trans"/>
    <property type="match status" value="1"/>
</dbReference>
<keyword evidence="10" id="KW-0472">Membrane</keyword>
<evidence type="ECO:0000256" key="2">
    <source>
        <dbReference type="ARBA" id="ARBA00001089"/>
    </source>
</evidence>
<evidence type="ECO:0000256" key="10">
    <source>
        <dbReference type="SAM" id="Phobius"/>
    </source>
</evidence>
<feature type="compositionally biased region" description="Basic residues" evidence="9">
    <location>
        <begin position="764"/>
        <end position="773"/>
    </location>
</feature>
<dbReference type="EMBL" id="JANIEX010000152">
    <property type="protein sequence ID" value="KAJ3572198.1"/>
    <property type="molecule type" value="Genomic_DNA"/>
</dbReference>
<dbReference type="Gene3D" id="3.60.20.40">
    <property type="match status" value="1"/>
</dbReference>
<feature type="compositionally biased region" description="Basic and acidic residues" evidence="9">
    <location>
        <begin position="890"/>
        <end position="899"/>
    </location>
</feature>
<evidence type="ECO:0000256" key="6">
    <source>
        <dbReference type="PIRSR" id="PIRSR600101-1"/>
    </source>
</evidence>
<dbReference type="InterPro" id="IPR029055">
    <property type="entry name" value="Ntn_hydrolases_N"/>
</dbReference>
<feature type="compositionally biased region" description="Acidic residues" evidence="9">
    <location>
        <begin position="1162"/>
        <end position="1174"/>
    </location>
</feature>
<dbReference type="AlphaFoldDB" id="A0AAD5VWX4"/>
<feature type="compositionally biased region" description="Basic residues" evidence="9">
    <location>
        <begin position="788"/>
        <end position="805"/>
    </location>
</feature>
<feature type="compositionally biased region" description="Basic and acidic residues" evidence="9">
    <location>
        <begin position="1090"/>
        <end position="1110"/>
    </location>
</feature>
<dbReference type="GO" id="GO:0000324">
    <property type="term" value="C:fungal-type vacuole"/>
    <property type="evidence" value="ECO:0007669"/>
    <property type="project" value="TreeGrafter"/>
</dbReference>
<organism evidence="11 12">
    <name type="scientific">Leucocoprinus birnbaumii</name>
    <dbReference type="NCBI Taxonomy" id="56174"/>
    <lineage>
        <taxon>Eukaryota</taxon>
        <taxon>Fungi</taxon>
        <taxon>Dikarya</taxon>
        <taxon>Basidiomycota</taxon>
        <taxon>Agaricomycotina</taxon>
        <taxon>Agaricomycetes</taxon>
        <taxon>Agaricomycetidae</taxon>
        <taxon>Agaricales</taxon>
        <taxon>Agaricineae</taxon>
        <taxon>Agaricaceae</taxon>
        <taxon>Leucocoprinus</taxon>
    </lineage>
</organism>
<feature type="binding site" evidence="7">
    <location>
        <begin position="535"/>
        <end position="536"/>
    </location>
    <ligand>
        <name>L-glutamate</name>
        <dbReference type="ChEBI" id="CHEBI:29985"/>
    </ligand>
</feature>
<comment type="catalytic activity">
    <reaction evidence="5 8">
        <text>an N-terminal (5-L-glutamyl)-[peptide] + an alpha-amino acid = 5-L-glutamyl amino acid + an N-terminal L-alpha-aminoacyl-[peptide]</text>
        <dbReference type="Rhea" id="RHEA:23904"/>
        <dbReference type="Rhea" id="RHEA-COMP:9780"/>
        <dbReference type="Rhea" id="RHEA-COMP:9795"/>
        <dbReference type="ChEBI" id="CHEBI:77644"/>
        <dbReference type="ChEBI" id="CHEBI:78597"/>
        <dbReference type="ChEBI" id="CHEBI:78599"/>
        <dbReference type="ChEBI" id="CHEBI:78608"/>
        <dbReference type="EC" id="2.3.2.2"/>
    </reaction>
</comment>
<evidence type="ECO:0000256" key="5">
    <source>
        <dbReference type="ARBA" id="ARBA00047417"/>
    </source>
</evidence>
<evidence type="ECO:0000313" key="12">
    <source>
        <dbReference type="Proteomes" id="UP001213000"/>
    </source>
</evidence>
<keyword evidence="10" id="KW-0812">Transmembrane</keyword>
<dbReference type="PANTHER" id="PTHR11686:SF9">
    <property type="entry name" value="RE13973P"/>
    <property type="match status" value="1"/>
</dbReference>
<comment type="pathway">
    <text evidence="3 8">Sulfur metabolism; glutathione metabolism.</text>
</comment>
<feature type="compositionally biased region" description="Polar residues" evidence="9">
    <location>
        <begin position="956"/>
        <end position="969"/>
    </location>
</feature>
<dbReference type="PANTHER" id="PTHR11686">
    <property type="entry name" value="GAMMA GLUTAMYL TRANSPEPTIDASE"/>
    <property type="match status" value="1"/>
</dbReference>
<keyword evidence="8" id="KW-0378">Hydrolase</keyword>
<reference evidence="11" key="1">
    <citation type="submission" date="2022-07" db="EMBL/GenBank/DDBJ databases">
        <title>Genome Sequence of Leucocoprinus birnbaumii.</title>
        <authorList>
            <person name="Buettner E."/>
        </authorList>
    </citation>
    <scope>NUCLEOTIDE SEQUENCE</scope>
    <source>
        <strain evidence="11">VT141</strain>
    </source>
</reference>
<dbReference type="SUPFAM" id="SSF56235">
    <property type="entry name" value="N-terminal nucleophile aminohydrolases (Ntn hydrolases)"/>
    <property type="match status" value="1"/>
</dbReference>
<dbReference type="EC" id="3.4.19.13" evidence="8"/>
<keyword evidence="8" id="KW-0012">Acyltransferase</keyword>
<proteinExistence type="inferred from homology"/>
<dbReference type="EC" id="2.3.2.2" evidence="8"/>
<dbReference type="FunFam" id="1.10.246.130:FF:000001">
    <property type="entry name" value="Gamma-glutamyltransferase 5 isoform 1"/>
    <property type="match status" value="1"/>
</dbReference>
<keyword evidence="12" id="KW-1185">Reference proteome</keyword>
<name>A0AAD5VWX4_9AGAR</name>
<feature type="compositionally biased region" description="Low complexity" evidence="9">
    <location>
        <begin position="724"/>
        <end position="738"/>
    </location>
</feature>
<dbReference type="Gene3D" id="1.10.246.130">
    <property type="match status" value="1"/>
</dbReference>
<dbReference type="GO" id="GO:0036374">
    <property type="term" value="F:glutathione hydrolase activity"/>
    <property type="evidence" value="ECO:0007669"/>
    <property type="project" value="UniProtKB-UniRule"/>
</dbReference>
<dbReference type="GO" id="GO:0103068">
    <property type="term" value="F:leukotriene C4 gamma-glutamyl transferase activity"/>
    <property type="evidence" value="ECO:0007669"/>
    <property type="project" value="UniProtKB-EC"/>
</dbReference>
<dbReference type="Pfam" id="PF01019">
    <property type="entry name" value="G_glu_transpept"/>
    <property type="match status" value="1"/>
</dbReference>
<keyword evidence="8" id="KW-0808">Transferase</keyword>
<comment type="similarity">
    <text evidence="4">Belongs to the gamma-glutamyltransferase family.</text>
</comment>
<sequence length="1174" mass="129736">MDSERNKLRSKEEFNDVRHEDVQVPNAKRKWPGAGFHERVVVAVTTAGLVLLAFWWCSYGYTGGQFGFLFGFSPVFHCAVDIPVAPAPDQSFDRFYREYPDDPATIIKERPRNPAYLIKAYRGAVATENGVCSSMGVDVLKKGGNAVDAAISAALCIGVVNMFSSGIGGGGFMVVRIPPSNSTVTSNNTESEVWSLNFREAAPAASNSTMFQDDPMKSRWGGLAVAIPGELRGLQEAHNRWGTIPWKDLVEPSAKLAAGWRVHPELERRIQLFAPLMLDHPDWRPIFAPNGRLLKEGDWIYRTNYSRTLQAIAEHGSDAFYQGPIADSMVKKVHQTGGILSHEDLNNYRIRVEKPLAGTYRGRKIYTTAAPGGGSLLLQMLNVLENYDMPERTPLAAHRIVETMKFAFASRTKMCDPKTKADRVRISNMVTEDYAQEILRNITDDSTHPPEYYNPEFDVPMDHGTSHTSVVDQNGMAVSLTTTVNSVFGSLVLDPITGIILNDEMDDFSVPGTPNDFGLYPSPYNYPEPGKLPMSSTSPAILENSDGSFYASIGGSGGGRIFTSVVQVLLNLDWGLHASEAIEFGRVHDQLYPLKVDVDEIYPSDAVEYLRHVGHNVSLASINRIAGIVHVVMQKDGILQLHVRMDIPLPTTEKVKSLNVEESRAKRLERQQARLRDRGGIFRPENRNNNLFDILIQATHRKSPAKGRGRTRSRSVSPQKKAATTPNKQTKPTSSKSSTSKRKSTAAMVTITEISEDDAGAQPRTKKAKGKQKRVADVDETEEDQSKSKKAATQRRKNTAPRRKSIPLSAVDAPTEKTVPPKARGTKPKEKWKKTVIYPEATEADGNEIVERLPPKPLKIKTTRSKPPPRNPADGKKSTQTPNVTAAAPRGEDLDDKPTKTGKSTRRAKAVTNQPVDPPEDVPQPNITKPKSRKRKAEPDVTQDPEPRPSKRRTSPEPQSGTVEIQKSSLGVRVGAESNSTSGALVDAINGVSSAQPSTENPVTSDDLQKHKKRSKPTTQKEFSQSDNQKGEDELPAPPKAKRKRLQAQAEDEREPEIMEIVTKKPKFATKRHETGGPSHKARNSSDTNEGMRETKLSKVSAKDEEENRPLKTISRKRKENATSRRQPKAAPASKAKFRSKGGPCIPLHVKKKLDAQHDNYTLDDDPDPIDFLS</sequence>
<feature type="transmembrane region" description="Helical" evidence="10">
    <location>
        <begin position="36"/>
        <end position="56"/>
    </location>
</feature>
<feature type="binding site" evidence="7">
    <location>
        <begin position="483"/>
        <end position="485"/>
    </location>
    <ligand>
        <name>L-glutamate</name>
        <dbReference type="ChEBI" id="CHEBI:29985"/>
    </ligand>
</feature>
<feature type="region of interest" description="Disordered" evidence="9">
    <location>
        <begin position="699"/>
        <end position="1174"/>
    </location>
</feature>
<feature type="active site" description="Nucleophile" evidence="6">
    <location>
        <position position="465"/>
    </location>
</feature>
<evidence type="ECO:0000256" key="8">
    <source>
        <dbReference type="RuleBase" id="RU368068"/>
    </source>
</evidence>
<dbReference type="InterPro" id="IPR000101">
    <property type="entry name" value="GGT_peptidase"/>
</dbReference>
<dbReference type="Proteomes" id="UP001213000">
    <property type="component" value="Unassembled WGS sequence"/>
</dbReference>
<evidence type="ECO:0000256" key="4">
    <source>
        <dbReference type="ARBA" id="ARBA00009381"/>
    </source>
</evidence>
<evidence type="ECO:0000256" key="9">
    <source>
        <dbReference type="SAM" id="MobiDB-lite"/>
    </source>
</evidence>
<dbReference type="FunFam" id="3.60.20.40:FF:000001">
    <property type="entry name" value="Gamma-glutamyltranspeptidase 1"/>
    <property type="match status" value="1"/>
</dbReference>
<dbReference type="InterPro" id="IPR043137">
    <property type="entry name" value="GGT_ssub_C"/>
</dbReference>
<feature type="binding site" evidence="7">
    <location>
        <position position="199"/>
    </location>
    <ligand>
        <name>L-glutamate</name>
        <dbReference type="ChEBI" id="CHEBI:29985"/>
    </ligand>
</feature>
<evidence type="ECO:0000256" key="7">
    <source>
        <dbReference type="PIRSR" id="PIRSR600101-2"/>
    </source>
</evidence>
<keyword evidence="10" id="KW-1133">Transmembrane helix</keyword>
<feature type="compositionally biased region" description="Polar residues" evidence="9">
    <location>
        <begin position="991"/>
        <end position="1006"/>
    </location>
</feature>
<feature type="binding site" evidence="7">
    <location>
        <position position="558"/>
    </location>
    <ligand>
        <name>L-glutamate</name>
        <dbReference type="ChEBI" id="CHEBI:29985"/>
    </ligand>
</feature>
<comment type="catalytic activity">
    <reaction evidence="2 8">
        <text>glutathione + H2O = L-cysteinylglycine + L-glutamate</text>
        <dbReference type="Rhea" id="RHEA:28807"/>
        <dbReference type="ChEBI" id="CHEBI:15377"/>
        <dbReference type="ChEBI" id="CHEBI:29985"/>
        <dbReference type="ChEBI" id="CHEBI:57925"/>
        <dbReference type="ChEBI" id="CHEBI:61694"/>
        <dbReference type="EC" id="3.4.19.13"/>
    </reaction>
</comment>
<accession>A0AAD5VWX4</accession>
<dbReference type="PRINTS" id="PR01210">
    <property type="entry name" value="GGTRANSPTASE"/>
</dbReference>
<feature type="compositionally biased region" description="Basic residues" evidence="9">
    <location>
        <begin position="699"/>
        <end position="713"/>
    </location>
</feature>